<evidence type="ECO:0000313" key="2">
    <source>
        <dbReference type="EMBL" id="WIA22432.1"/>
    </source>
</evidence>
<accession>A0ABY8ULN8</accession>
<evidence type="ECO:0008006" key="4">
    <source>
        <dbReference type="Google" id="ProtNLM"/>
    </source>
</evidence>
<organism evidence="2 3">
    <name type="scientific">Tetradesmus obliquus</name>
    <name type="common">Green alga</name>
    <name type="synonym">Acutodesmus obliquus</name>
    <dbReference type="NCBI Taxonomy" id="3088"/>
    <lineage>
        <taxon>Eukaryota</taxon>
        <taxon>Viridiplantae</taxon>
        <taxon>Chlorophyta</taxon>
        <taxon>core chlorophytes</taxon>
        <taxon>Chlorophyceae</taxon>
        <taxon>CS clade</taxon>
        <taxon>Sphaeropleales</taxon>
        <taxon>Scenedesmaceae</taxon>
        <taxon>Tetradesmus</taxon>
    </lineage>
</organism>
<evidence type="ECO:0000313" key="3">
    <source>
        <dbReference type="Proteomes" id="UP001244341"/>
    </source>
</evidence>
<name>A0ABY8ULN8_TETOB</name>
<dbReference type="EMBL" id="CP126221">
    <property type="protein sequence ID" value="WIA22432.1"/>
    <property type="molecule type" value="Genomic_DNA"/>
</dbReference>
<comment type="subcellular location">
    <subcellularLocation>
        <location evidence="1">Cytoplasm</location>
        <location evidence="1">Cytoskeleton</location>
        <location evidence="1">Cilium axoneme</location>
    </subcellularLocation>
</comment>
<sequence>MRQLTRLNLEGVYGAACLAQLPAAQLLHLELFVGGGGDDTGYGSNPFDGQQLPLGHLTAVTLLDCRCNSIHLETVLPPQLRVLPAEAFGQLPALQALDISDWRFEEGLPAEQMLQQLAQATQLTRLVIKFPEFEEGTPQQLADVIKQLTGLQELVLQNVEFRQQQQQPVDDGQEPAAEAAAAAAAAAADMNDHQLVAAISGLPQLRRVILEQCSVSEAELSGTGYAAAAATVDERWSEFAFWQDE</sequence>
<protein>
    <recommendedName>
        <fullName evidence="4">FBD domain-containing protein</fullName>
    </recommendedName>
</protein>
<keyword evidence="3" id="KW-1185">Reference proteome</keyword>
<reference evidence="2 3" key="1">
    <citation type="submission" date="2023-05" db="EMBL/GenBank/DDBJ databases">
        <title>A 100% complete, gapless, phased diploid assembly of the Scenedesmus obliquus UTEX 3031 genome.</title>
        <authorList>
            <person name="Biondi T.C."/>
            <person name="Hanschen E.R."/>
            <person name="Kwon T."/>
            <person name="Eng W."/>
            <person name="Kruse C.P.S."/>
            <person name="Koehler S.I."/>
            <person name="Kunde Y."/>
            <person name="Gleasner C.D."/>
            <person name="You Mak K.T."/>
            <person name="Polle J."/>
            <person name="Hovde B.T."/>
            <person name="Starkenburg S.R."/>
        </authorList>
    </citation>
    <scope>NUCLEOTIDE SEQUENCE [LARGE SCALE GENOMIC DNA]</scope>
    <source>
        <strain evidence="2 3">DOE0152z</strain>
    </source>
</reference>
<dbReference type="Gene3D" id="3.80.10.10">
    <property type="entry name" value="Ribonuclease Inhibitor"/>
    <property type="match status" value="1"/>
</dbReference>
<dbReference type="InterPro" id="IPR032675">
    <property type="entry name" value="LRR_dom_sf"/>
</dbReference>
<gene>
    <name evidence="2" type="ORF">OEZ85_004734</name>
</gene>
<evidence type="ECO:0000256" key="1">
    <source>
        <dbReference type="ARBA" id="ARBA00004430"/>
    </source>
</evidence>
<dbReference type="SUPFAM" id="SSF52047">
    <property type="entry name" value="RNI-like"/>
    <property type="match status" value="1"/>
</dbReference>
<dbReference type="Proteomes" id="UP001244341">
    <property type="component" value="Chromosome 14b"/>
</dbReference>
<proteinExistence type="predicted"/>